<reference evidence="6 7" key="1">
    <citation type="submission" date="2017-09" db="EMBL/GenBank/DDBJ databases">
        <authorList>
            <person name="Ehlers B."/>
            <person name="Leendertz F.H."/>
        </authorList>
    </citation>
    <scope>NUCLEOTIDE SEQUENCE [LARGE SCALE GENOMIC DNA]</scope>
    <source>
        <strain evidence="6 7">DSM 18289</strain>
    </source>
</reference>
<dbReference type="Gene3D" id="3.90.550.10">
    <property type="entry name" value="Spore Coat Polysaccharide Biosynthesis Protein SpsA, Chain A"/>
    <property type="match status" value="1"/>
</dbReference>
<feature type="region of interest" description="Disordered" evidence="4">
    <location>
        <begin position="239"/>
        <end position="260"/>
    </location>
</feature>
<comment type="similarity">
    <text evidence="1">Belongs to the glycosyltransferase 2 family.</text>
</comment>
<dbReference type="AlphaFoldDB" id="A0A285PEN3"/>
<evidence type="ECO:0000259" key="5">
    <source>
        <dbReference type="Pfam" id="PF00535"/>
    </source>
</evidence>
<accession>A0A285PEN3</accession>
<dbReference type="GO" id="GO:0016757">
    <property type="term" value="F:glycosyltransferase activity"/>
    <property type="evidence" value="ECO:0007669"/>
    <property type="project" value="UniProtKB-KW"/>
</dbReference>
<keyword evidence="3 6" id="KW-0808">Transferase</keyword>
<protein>
    <submittedName>
        <fullName evidence="6">Glycosyl transferase family 2</fullName>
    </submittedName>
</protein>
<dbReference type="PANTHER" id="PTHR43685">
    <property type="entry name" value="GLYCOSYLTRANSFERASE"/>
    <property type="match status" value="1"/>
</dbReference>
<dbReference type="Pfam" id="PF00535">
    <property type="entry name" value="Glycos_transf_2"/>
    <property type="match status" value="1"/>
</dbReference>
<evidence type="ECO:0000256" key="1">
    <source>
        <dbReference type="ARBA" id="ARBA00006739"/>
    </source>
</evidence>
<dbReference type="SUPFAM" id="SSF53448">
    <property type="entry name" value="Nucleotide-diphospho-sugar transferases"/>
    <property type="match status" value="1"/>
</dbReference>
<evidence type="ECO:0000256" key="4">
    <source>
        <dbReference type="SAM" id="MobiDB-lite"/>
    </source>
</evidence>
<dbReference type="InterPro" id="IPR029044">
    <property type="entry name" value="Nucleotide-diphossugar_trans"/>
</dbReference>
<dbReference type="InterPro" id="IPR001173">
    <property type="entry name" value="Glyco_trans_2-like"/>
</dbReference>
<evidence type="ECO:0000256" key="2">
    <source>
        <dbReference type="ARBA" id="ARBA00022676"/>
    </source>
</evidence>
<dbReference type="EMBL" id="OBEL01000004">
    <property type="protein sequence ID" value="SNZ20182.1"/>
    <property type="molecule type" value="Genomic_DNA"/>
</dbReference>
<feature type="compositionally biased region" description="Polar residues" evidence="4">
    <location>
        <begin position="242"/>
        <end position="260"/>
    </location>
</feature>
<dbReference type="OrthoDB" id="1676872at2"/>
<gene>
    <name evidence="6" type="ORF">SAMN06265368_3285</name>
</gene>
<dbReference type="RefSeq" id="WP_097154559.1">
    <property type="nucleotide sequence ID" value="NZ_OBEL01000004.1"/>
</dbReference>
<dbReference type="PANTHER" id="PTHR43685:SF5">
    <property type="entry name" value="GLYCOSYLTRANSFERASE EPSE-RELATED"/>
    <property type="match status" value="1"/>
</dbReference>
<evidence type="ECO:0000313" key="7">
    <source>
        <dbReference type="Proteomes" id="UP000219439"/>
    </source>
</evidence>
<sequence length="357" mass="40701">MPNLPEISVILPIYNGEQYLEEALASILEQDFRSFEVLAINDGSIDGTGAILERMSRQDNRIRILSRENAGLVSALNWGLAEAKADIIARMDADDISYSNRFSIQRRFLENNPDVGLVFTQMRKIDDQGAPVQKVTNTPLSAEEIAKALKEGNCLPHHPTVMARKSEMLAAGGYREVFKGAEDLDLWYRMSKKTKLVGLSDVLLDYRLHTGQVTQRNLVRQRFSQDMIILIAREIEADRPDPSQSWTTPPEFSWSSNSPELSNAPNDILTLFRTYSIIDQILNQEAIDALPSDDLSFLLDIMIHTRFFSSAKSRQLLSHHLVQEAKRRELKELRRKAMVFAFKLNPSRALRHKFKPF</sequence>
<keyword evidence="2" id="KW-0328">Glycosyltransferase</keyword>
<organism evidence="6 7">
    <name type="scientific">Cohaesibacter gelatinilyticus</name>
    <dbReference type="NCBI Taxonomy" id="372072"/>
    <lineage>
        <taxon>Bacteria</taxon>
        <taxon>Pseudomonadati</taxon>
        <taxon>Pseudomonadota</taxon>
        <taxon>Alphaproteobacteria</taxon>
        <taxon>Hyphomicrobiales</taxon>
        <taxon>Cohaesibacteraceae</taxon>
    </lineage>
</organism>
<keyword evidence="7" id="KW-1185">Reference proteome</keyword>
<proteinExistence type="inferred from homology"/>
<feature type="domain" description="Glycosyltransferase 2-like" evidence="5">
    <location>
        <begin position="8"/>
        <end position="147"/>
    </location>
</feature>
<name>A0A285PEN3_9HYPH</name>
<dbReference type="InterPro" id="IPR050834">
    <property type="entry name" value="Glycosyltransf_2"/>
</dbReference>
<dbReference type="Proteomes" id="UP000219439">
    <property type="component" value="Unassembled WGS sequence"/>
</dbReference>
<evidence type="ECO:0000313" key="6">
    <source>
        <dbReference type="EMBL" id="SNZ20182.1"/>
    </source>
</evidence>
<evidence type="ECO:0000256" key="3">
    <source>
        <dbReference type="ARBA" id="ARBA00022679"/>
    </source>
</evidence>